<dbReference type="CDD" id="cd09272">
    <property type="entry name" value="RNase_HI_RT_Ty1"/>
    <property type="match status" value="1"/>
</dbReference>
<dbReference type="PROSITE" id="PS50994">
    <property type="entry name" value="INTEGRASE"/>
    <property type="match status" value="1"/>
</dbReference>
<dbReference type="InterPro" id="IPR012337">
    <property type="entry name" value="RNaseH-like_sf"/>
</dbReference>
<name>A0A438HLM9_VITVI</name>
<dbReference type="SUPFAM" id="SSF53098">
    <property type="entry name" value="Ribonuclease H-like"/>
    <property type="match status" value="1"/>
</dbReference>
<dbReference type="Pfam" id="PF07727">
    <property type="entry name" value="RVT_2"/>
    <property type="match status" value="1"/>
</dbReference>
<comment type="caution">
    <text evidence="2">The sequence shown here is derived from an EMBL/GenBank/DDBJ whole genome shotgun (WGS) entry which is preliminary data.</text>
</comment>
<dbReference type="PANTHER" id="PTHR11439:SF467">
    <property type="entry name" value="INTEGRASE CATALYTIC DOMAIN-CONTAINING PROTEIN"/>
    <property type="match status" value="1"/>
</dbReference>
<dbReference type="InterPro" id="IPR036397">
    <property type="entry name" value="RNaseH_sf"/>
</dbReference>
<dbReference type="InterPro" id="IPR001584">
    <property type="entry name" value="Integrase_cat-core"/>
</dbReference>
<dbReference type="InterPro" id="IPR013103">
    <property type="entry name" value="RVT_2"/>
</dbReference>
<protein>
    <submittedName>
        <fullName evidence="2">Retrovirus-related Pol polyprotein from transposon RE1</fullName>
    </submittedName>
</protein>
<reference evidence="2 3" key="1">
    <citation type="journal article" date="2018" name="PLoS Genet.">
        <title>Population sequencing reveals clonal diversity and ancestral inbreeding in the grapevine cultivar Chardonnay.</title>
        <authorList>
            <person name="Roach M.J."/>
            <person name="Johnson D.L."/>
            <person name="Bohlmann J."/>
            <person name="van Vuuren H.J."/>
            <person name="Jones S.J."/>
            <person name="Pretorius I.S."/>
            <person name="Schmidt S.A."/>
            <person name="Borneman A.R."/>
        </authorList>
    </citation>
    <scope>NUCLEOTIDE SEQUENCE [LARGE SCALE GENOMIC DNA]</scope>
    <source>
        <strain evidence="3">cv. Chardonnay</strain>
        <tissue evidence="2">Leaf</tissue>
    </source>
</reference>
<dbReference type="GO" id="GO:0015074">
    <property type="term" value="P:DNA integration"/>
    <property type="evidence" value="ECO:0007669"/>
    <property type="project" value="InterPro"/>
</dbReference>
<gene>
    <name evidence="2" type="primary">RE1_1777</name>
    <name evidence="2" type="ORF">CK203_045591</name>
</gene>
<dbReference type="Gene3D" id="3.30.420.10">
    <property type="entry name" value="Ribonuclease H-like superfamily/Ribonuclease H"/>
    <property type="match status" value="1"/>
</dbReference>
<proteinExistence type="predicted"/>
<sequence length="759" mass="87772">MHIAKREKLSYIRGKTNLPKESKDRYEKWYAENQKVKRWLLMSMSPEIMKRYLRLPTAQEIWSALSKAFYDGSDELQVFTLNQKAFTAKQNGKSLSEYYGELTEIFCKLDHRDKVIMKDPEDIAAYRKSIEPQWVHIFLAGLGGDFEQVRGEILRKDHFPDLEECYALIRREVVRHASMKAESDTPDTSAMVIRQQSTRNWQDQSKTNHHKTYPNIDKSTFKCTHCNKIGHTKSRCFEIMGYPDWWDHNRDQRKKDSKKTSTVAITEIKTEANVDEKASALVAATDYSDRSHPLDLPHKKLFPQPMSKDSNKLRQALMADGSEGKKKNDNGGEYQSSDLQKYLEGHGIIHQTTCSNTPQQNGVVERKNWHLLEVVRASLIAAKIPISYWGYLINQGEYHKEIQTLDYDYHIFEEEKFGQFELEALADPRWKATMNEEMKSLQKNETWELVEFPPGKKPVGCRWIYTVKYKADGSIERFKARLVAKGYTQTYGINYTETFTPVAKINTVRVLLMHGVRKAMSEGVQIEEVIVWVEAIPDSMVWKETGMSRCQPVNTPIEEVSQYMHNPGEQHMNAVMRILRYLKNAPGKGILFAKNVDHQSIEVYTDADWAGVVDDRQSTSGYFTFVGGNLVTWKSKKQNVVTRSSVEAEFRGMALGLCEALWLRLLLQDLGYLSRQPIRFFCDNKVAYDIAHNPIQQDHTKHVEVDRFFIKEKLDDKIVELPKIRSEDQLGDILTKVVSSQVFSKFLDKLGMCDIYALT</sequence>
<feature type="domain" description="Integrase catalytic" evidence="1">
    <location>
        <begin position="239"/>
        <end position="429"/>
    </location>
</feature>
<dbReference type="GO" id="GO:0003676">
    <property type="term" value="F:nucleic acid binding"/>
    <property type="evidence" value="ECO:0007669"/>
    <property type="project" value="InterPro"/>
</dbReference>
<evidence type="ECO:0000259" key="1">
    <source>
        <dbReference type="PROSITE" id="PS50994"/>
    </source>
</evidence>
<organism evidence="2 3">
    <name type="scientific">Vitis vinifera</name>
    <name type="common">Grape</name>
    <dbReference type="NCBI Taxonomy" id="29760"/>
    <lineage>
        <taxon>Eukaryota</taxon>
        <taxon>Viridiplantae</taxon>
        <taxon>Streptophyta</taxon>
        <taxon>Embryophyta</taxon>
        <taxon>Tracheophyta</taxon>
        <taxon>Spermatophyta</taxon>
        <taxon>Magnoliopsida</taxon>
        <taxon>eudicotyledons</taxon>
        <taxon>Gunneridae</taxon>
        <taxon>Pentapetalae</taxon>
        <taxon>rosids</taxon>
        <taxon>Vitales</taxon>
        <taxon>Vitaceae</taxon>
        <taxon>Viteae</taxon>
        <taxon>Vitis</taxon>
    </lineage>
</organism>
<dbReference type="EMBL" id="QGNW01000205">
    <property type="protein sequence ID" value="RVW85309.1"/>
    <property type="molecule type" value="Genomic_DNA"/>
</dbReference>
<dbReference type="AlphaFoldDB" id="A0A438HLM9"/>
<dbReference type="PANTHER" id="PTHR11439">
    <property type="entry name" value="GAG-POL-RELATED RETROTRANSPOSON"/>
    <property type="match status" value="1"/>
</dbReference>
<evidence type="ECO:0000313" key="2">
    <source>
        <dbReference type="EMBL" id="RVW85309.1"/>
    </source>
</evidence>
<dbReference type="Proteomes" id="UP000288805">
    <property type="component" value="Unassembled WGS sequence"/>
</dbReference>
<accession>A0A438HLM9</accession>
<dbReference type="Pfam" id="PF14223">
    <property type="entry name" value="Retrotran_gag_2"/>
    <property type="match status" value="1"/>
</dbReference>
<evidence type="ECO:0000313" key="3">
    <source>
        <dbReference type="Proteomes" id="UP000288805"/>
    </source>
</evidence>